<dbReference type="Gene3D" id="2.40.170.20">
    <property type="entry name" value="TonB-dependent receptor, beta-barrel domain"/>
    <property type="match status" value="1"/>
</dbReference>
<dbReference type="OrthoDB" id="9758870at2"/>
<dbReference type="Pfam" id="PF00593">
    <property type="entry name" value="TonB_dep_Rec_b-barrel"/>
    <property type="match status" value="1"/>
</dbReference>
<evidence type="ECO:0000256" key="11">
    <source>
        <dbReference type="RuleBase" id="RU003357"/>
    </source>
</evidence>
<keyword evidence="6 11" id="KW-0798">TonB box</keyword>
<dbReference type="RefSeq" id="WP_126692832.1">
    <property type="nucleotide sequence ID" value="NZ_RXOF01000004.1"/>
</dbReference>
<dbReference type="InterPro" id="IPR000531">
    <property type="entry name" value="Beta-barrel_TonB"/>
</dbReference>
<sequence>MKTCLRGGALALVAGALAAPAALAQQPTPARVTFSGYVRDASTGENLIGVAVVHPASGQGTSTNTYGFFSLTLPAADSTTRLLASYLGYQRLVLPLPGNKSQQLTLRLQPASSELQSVEIVGTRQEKLAETTRMGTANIPLNQIKAVPALFGERDVLKVLQLLPGVQSGGEGQNGLYVRGGSPDQNLILLDGTPVYNASHLFGFFSVFNADALNNVELVKGGFPARYGGRLSSVLDISMKEGNMQEFHGEGGIGLIASRVTLEGPIKKDTASFIFSARRTYVDVLARPLIKLASAGATVGYFFHDVNAKVNWKLGRRDRLYLSAYTGRDEFYARFKDKYNNGEYSEVRDELGWGNLTAALRWNHVLNDRLFANTHLTFSRYQFDVGIEDKEVRRNPGGQLQTDKFTLQYLSNIRDWSLKSDFDYVPLPDHYIRFGGQYIWHQFQPGAIQARSSDPDFNPNFNAGTRTHAQEIGLYAEDDYKVSERLKVNAGLRLNGFVVRGKLFPSVEPRLAARYLIGTEWALKASYARTTQFIHLLANSGIGLPTDLWVPATPRIKPQKAQQVAVGAARNLRLGGEDYELSTEVYYKPMQRLIEYREGASFLGSADSDWENQVTSGKGWAYGWEMFVQKKTGRTTGWIGYTLAWSKRQFPELNQGRIYPFKYDRRHDASLVIIHQLSPTLRLSGTWVYGTGNAITLSRGRYSLGYDWGEFEDYGPRNSYRMRAYHRMDLDLSQTRKKKWGEIVNSFSLYNAYSRRNPYFLYFREAYTDVRGNQQPAGYRQISLFPIIPSFSKSFKF</sequence>
<organism evidence="15 16">
    <name type="scientific">Hymenobacter gummosus</name>
    <dbReference type="NCBI Taxonomy" id="1776032"/>
    <lineage>
        <taxon>Bacteria</taxon>
        <taxon>Pseudomonadati</taxon>
        <taxon>Bacteroidota</taxon>
        <taxon>Cytophagia</taxon>
        <taxon>Cytophagales</taxon>
        <taxon>Hymenobacteraceae</taxon>
        <taxon>Hymenobacter</taxon>
    </lineage>
</organism>
<dbReference type="InterPro" id="IPR037066">
    <property type="entry name" value="Plug_dom_sf"/>
</dbReference>
<evidence type="ECO:0000256" key="8">
    <source>
        <dbReference type="ARBA" id="ARBA00023170"/>
    </source>
</evidence>
<dbReference type="AlphaFoldDB" id="A0A3S0JF56"/>
<proteinExistence type="inferred from homology"/>
<evidence type="ECO:0000256" key="10">
    <source>
        <dbReference type="PROSITE-ProRule" id="PRU01360"/>
    </source>
</evidence>
<feature type="domain" description="TonB-dependent receptor plug" evidence="14">
    <location>
        <begin position="152"/>
        <end position="230"/>
    </location>
</feature>
<dbReference type="Gene3D" id="2.170.130.10">
    <property type="entry name" value="TonB-dependent receptor, plug domain"/>
    <property type="match status" value="1"/>
</dbReference>
<evidence type="ECO:0000256" key="1">
    <source>
        <dbReference type="ARBA" id="ARBA00004571"/>
    </source>
</evidence>
<dbReference type="GO" id="GO:0015344">
    <property type="term" value="F:siderophore uptake transmembrane transporter activity"/>
    <property type="evidence" value="ECO:0007669"/>
    <property type="project" value="TreeGrafter"/>
</dbReference>
<dbReference type="PANTHER" id="PTHR30069">
    <property type="entry name" value="TONB-DEPENDENT OUTER MEMBRANE RECEPTOR"/>
    <property type="match status" value="1"/>
</dbReference>
<evidence type="ECO:0000259" key="14">
    <source>
        <dbReference type="Pfam" id="PF07715"/>
    </source>
</evidence>
<dbReference type="Gene3D" id="2.60.40.1120">
    <property type="entry name" value="Carboxypeptidase-like, regulatory domain"/>
    <property type="match status" value="1"/>
</dbReference>
<keyword evidence="8 15" id="KW-0675">Receptor</keyword>
<gene>
    <name evidence="15" type="ORF">EJV47_09055</name>
</gene>
<keyword evidence="3 10" id="KW-1134">Transmembrane beta strand</keyword>
<dbReference type="InterPro" id="IPR036942">
    <property type="entry name" value="Beta-barrel_TonB_sf"/>
</dbReference>
<comment type="subcellular location">
    <subcellularLocation>
        <location evidence="1 10">Cell outer membrane</location>
        <topology evidence="1 10">Multi-pass membrane protein</topology>
    </subcellularLocation>
</comment>
<keyword evidence="7 10" id="KW-0472">Membrane</keyword>
<dbReference type="EMBL" id="RXOF01000004">
    <property type="protein sequence ID" value="RTQ50766.1"/>
    <property type="molecule type" value="Genomic_DNA"/>
</dbReference>
<feature type="domain" description="TonB-dependent receptor-like beta-barrel" evidence="13">
    <location>
        <begin position="317"/>
        <end position="750"/>
    </location>
</feature>
<keyword evidence="16" id="KW-1185">Reference proteome</keyword>
<dbReference type="SUPFAM" id="SSF49464">
    <property type="entry name" value="Carboxypeptidase regulatory domain-like"/>
    <property type="match status" value="1"/>
</dbReference>
<dbReference type="PROSITE" id="PS52016">
    <property type="entry name" value="TONB_DEPENDENT_REC_3"/>
    <property type="match status" value="1"/>
</dbReference>
<evidence type="ECO:0000256" key="7">
    <source>
        <dbReference type="ARBA" id="ARBA00023136"/>
    </source>
</evidence>
<evidence type="ECO:0000256" key="3">
    <source>
        <dbReference type="ARBA" id="ARBA00022452"/>
    </source>
</evidence>
<evidence type="ECO:0000256" key="5">
    <source>
        <dbReference type="ARBA" id="ARBA00022729"/>
    </source>
</evidence>
<evidence type="ECO:0000259" key="13">
    <source>
        <dbReference type="Pfam" id="PF00593"/>
    </source>
</evidence>
<evidence type="ECO:0000313" key="15">
    <source>
        <dbReference type="EMBL" id="RTQ50766.1"/>
    </source>
</evidence>
<dbReference type="Pfam" id="PF07715">
    <property type="entry name" value="Plug"/>
    <property type="match status" value="1"/>
</dbReference>
<evidence type="ECO:0000256" key="6">
    <source>
        <dbReference type="ARBA" id="ARBA00023077"/>
    </source>
</evidence>
<keyword evidence="5 12" id="KW-0732">Signal</keyword>
<dbReference type="PANTHER" id="PTHR30069:SF29">
    <property type="entry name" value="HEMOGLOBIN AND HEMOGLOBIN-HAPTOGLOBIN-BINDING PROTEIN 1-RELATED"/>
    <property type="match status" value="1"/>
</dbReference>
<keyword evidence="2 10" id="KW-0813">Transport</keyword>
<dbReference type="GO" id="GO:0044718">
    <property type="term" value="P:siderophore transmembrane transport"/>
    <property type="evidence" value="ECO:0007669"/>
    <property type="project" value="TreeGrafter"/>
</dbReference>
<dbReference type="Pfam" id="PF13715">
    <property type="entry name" value="CarbopepD_reg_2"/>
    <property type="match status" value="1"/>
</dbReference>
<feature type="signal peptide" evidence="12">
    <location>
        <begin position="1"/>
        <end position="24"/>
    </location>
</feature>
<evidence type="ECO:0000313" key="16">
    <source>
        <dbReference type="Proteomes" id="UP000282184"/>
    </source>
</evidence>
<evidence type="ECO:0000256" key="9">
    <source>
        <dbReference type="ARBA" id="ARBA00023237"/>
    </source>
</evidence>
<comment type="caution">
    <text evidence="15">The sequence shown here is derived from an EMBL/GenBank/DDBJ whole genome shotgun (WGS) entry which is preliminary data.</text>
</comment>
<accession>A0A3S0JF56</accession>
<keyword evidence="9 10" id="KW-0998">Cell outer membrane</keyword>
<dbReference type="Proteomes" id="UP000282184">
    <property type="component" value="Unassembled WGS sequence"/>
</dbReference>
<dbReference type="InterPro" id="IPR008969">
    <property type="entry name" value="CarboxyPept-like_regulatory"/>
</dbReference>
<keyword evidence="4 10" id="KW-0812">Transmembrane</keyword>
<protein>
    <submittedName>
        <fullName evidence="15">TonB-dependent receptor</fullName>
    </submittedName>
</protein>
<comment type="similarity">
    <text evidence="10 11">Belongs to the TonB-dependent receptor family.</text>
</comment>
<evidence type="ECO:0000256" key="4">
    <source>
        <dbReference type="ARBA" id="ARBA00022692"/>
    </source>
</evidence>
<reference evidence="15 16" key="1">
    <citation type="submission" date="2018-12" db="EMBL/GenBank/DDBJ databases">
        <title>Hymenobacter gummosus sp. nov., isolated from a spring.</title>
        <authorList>
            <person name="Nie L."/>
        </authorList>
    </citation>
    <scope>NUCLEOTIDE SEQUENCE [LARGE SCALE GENOMIC DNA]</scope>
    <source>
        <strain evidence="15 16">KCTC 52166</strain>
    </source>
</reference>
<feature type="chain" id="PRO_5018524122" evidence="12">
    <location>
        <begin position="25"/>
        <end position="797"/>
    </location>
</feature>
<dbReference type="SUPFAM" id="SSF56935">
    <property type="entry name" value="Porins"/>
    <property type="match status" value="1"/>
</dbReference>
<evidence type="ECO:0000256" key="12">
    <source>
        <dbReference type="SAM" id="SignalP"/>
    </source>
</evidence>
<dbReference type="GO" id="GO:0009279">
    <property type="term" value="C:cell outer membrane"/>
    <property type="evidence" value="ECO:0007669"/>
    <property type="project" value="UniProtKB-SubCell"/>
</dbReference>
<dbReference type="InterPro" id="IPR039426">
    <property type="entry name" value="TonB-dep_rcpt-like"/>
</dbReference>
<dbReference type="InterPro" id="IPR012910">
    <property type="entry name" value="Plug_dom"/>
</dbReference>
<evidence type="ECO:0000256" key="2">
    <source>
        <dbReference type="ARBA" id="ARBA00022448"/>
    </source>
</evidence>
<name>A0A3S0JF56_9BACT</name>